<organism evidence="5 6">
    <name type="scientific">Actinomycetospora corticicola</name>
    <dbReference type="NCBI Taxonomy" id="663602"/>
    <lineage>
        <taxon>Bacteria</taxon>
        <taxon>Bacillati</taxon>
        <taxon>Actinomycetota</taxon>
        <taxon>Actinomycetes</taxon>
        <taxon>Pseudonocardiales</taxon>
        <taxon>Pseudonocardiaceae</taxon>
        <taxon>Actinomycetospora</taxon>
    </lineage>
</organism>
<dbReference type="InterPro" id="IPR016039">
    <property type="entry name" value="Thiolase-like"/>
</dbReference>
<dbReference type="SUPFAM" id="SSF53901">
    <property type="entry name" value="Thiolase-like"/>
    <property type="match status" value="2"/>
</dbReference>
<evidence type="ECO:0000256" key="2">
    <source>
        <dbReference type="ARBA" id="ARBA00022679"/>
    </source>
</evidence>
<dbReference type="PANTHER" id="PTHR18919:SF139">
    <property type="entry name" value="THIOLASE-LIKE PROTEIN TYPE 1 ADDITIONAL C-TERMINAL DOMAIN-CONTAINING PROTEIN"/>
    <property type="match status" value="1"/>
</dbReference>
<evidence type="ECO:0000313" key="5">
    <source>
        <dbReference type="EMBL" id="NYD33916.1"/>
    </source>
</evidence>
<keyword evidence="2 5" id="KW-0808">Transferase</keyword>
<gene>
    <name evidence="5" type="ORF">BJ983_000018</name>
</gene>
<protein>
    <submittedName>
        <fullName evidence="5">Acetyl-CoA C-acetyltransferase</fullName>
        <ecNumber evidence="5">2.3.1.9</ecNumber>
    </submittedName>
</protein>
<reference evidence="5 6" key="1">
    <citation type="submission" date="2020-07" db="EMBL/GenBank/DDBJ databases">
        <title>Sequencing the genomes of 1000 actinobacteria strains.</title>
        <authorList>
            <person name="Klenk H.-P."/>
        </authorList>
    </citation>
    <scope>NUCLEOTIDE SEQUENCE [LARGE SCALE GENOMIC DNA]</scope>
    <source>
        <strain evidence="5 6">DSM 45772</strain>
    </source>
</reference>
<dbReference type="EMBL" id="JACCBN010000001">
    <property type="protein sequence ID" value="NYD33916.1"/>
    <property type="molecule type" value="Genomic_DNA"/>
</dbReference>
<dbReference type="Pfam" id="PF18313">
    <property type="entry name" value="TLP1_add_C"/>
    <property type="match status" value="1"/>
</dbReference>
<keyword evidence="6" id="KW-1185">Reference proteome</keyword>
<dbReference type="Proteomes" id="UP000535890">
    <property type="component" value="Unassembled WGS sequence"/>
</dbReference>
<dbReference type="EC" id="2.3.1.9" evidence="5"/>
<dbReference type="InterPro" id="IPR040771">
    <property type="entry name" value="TLP1_add_C"/>
</dbReference>
<dbReference type="Gene3D" id="2.40.50.840">
    <property type="match status" value="1"/>
</dbReference>
<comment type="caution">
    <text evidence="5">The sequence shown here is derived from an EMBL/GenBank/DDBJ whole genome shotgun (WGS) entry which is preliminary data.</text>
</comment>
<feature type="domain" description="Thiolase-like protein type 1 additional C-terminal" evidence="4">
    <location>
        <begin position="438"/>
        <end position="513"/>
    </location>
</feature>
<accession>A0A7Y9DR04</accession>
<evidence type="ECO:0000256" key="3">
    <source>
        <dbReference type="ARBA" id="ARBA00023315"/>
    </source>
</evidence>
<dbReference type="AlphaFoldDB" id="A0A7Y9DR04"/>
<dbReference type="Gene3D" id="3.40.47.10">
    <property type="match status" value="1"/>
</dbReference>
<evidence type="ECO:0000256" key="1">
    <source>
        <dbReference type="ARBA" id="ARBA00010982"/>
    </source>
</evidence>
<name>A0A7Y9DR04_9PSEU</name>
<keyword evidence="3 5" id="KW-0012">Acyltransferase</keyword>
<dbReference type="RefSeq" id="WP_179791934.1">
    <property type="nucleotide sequence ID" value="NZ_BAABHP010000012.1"/>
</dbReference>
<dbReference type="PANTHER" id="PTHR18919">
    <property type="entry name" value="ACETYL-COA C-ACYLTRANSFERASE"/>
    <property type="match status" value="1"/>
</dbReference>
<evidence type="ECO:0000259" key="4">
    <source>
        <dbReference type="Pfam" id="PF18313"/>
    </source>
</evidence>
<comment type="similarity">
    <text evidence="1">Belongs to the thiolase-like superfamily. Thiolase family.</text>
</comment>
<sequence>MTDRTPVVVGVGQVSERLDEPGYQGLSPVELGAEAARRALADTGADPAAVAARVDLVAAVRQFEASAPGAVAPLGGSDNVPRSIASRVGAEPRVAVLAVVGGQTPQSLVTEASGRIAAGEIDVALLVGAEAMSTARHLLTKVAEDERPDWSEQVGGQLDDRGLGLETFIVPEQVEHDVLAPVVQYALFEHARRGRLRLDREAYRRDMAELFAPFTEVAAKHPHAAAPTVRGVDELATPSGDNRPITDPYLRFLVSRDQVNQGAAVVLAATDVARELGIPSDGGARWVHLHGHADLVEPPVLDRADLGASPAAATAVRRALDQAGIGPDDLATIDLYSCFPIAVRVVTDALGLTADDPRGLTVTGGLPFFGGPGNDYSMHAIADTVTALRARPGTYGLVGANGGAIHKYSAGVYSTRPAPWQDGDDAAAQAEVDATHASGAPGKVARVDGAATVETYTVEYGRDGRPYGAVVVGRTHDDGRRFLARVAPDDAASLEALATTDPLGRTVTVTSGEQGNRVAL</sequence>
<dbReference type="GO" id="GO:0003985">
    <property type="term" value="F:acetyl-CoA C-acetyltransferase activity"/>
    <property type="evidence" value="ECO:0007669"/>
    <property type="project" value="UniProtKB-EC"/>
</dbReference>
<proteinExistence type="inferred from homology"/>
<evidence type="ECO:0000313" key="6">
    <source>
        <dbReference type="Proteomes" id="UP000535890"/>
    </source>
</evidence>